<dbReference type="RefSeq" id="WP_344905225.1">
    <property type="nucleotide sequence ID" value="NZ_BAAAWD010000022.1"/>
</dbReference>
<dbReference type="InterPro" id="IPR000182">
    <property type="entry name" value="GNAT_dom"/>
</dbReference>
<evidence type="ECO:0000313" key="3">
    <source>
        <dbReference type="Proteomes" id="UP001499930"/>
    </source>
</evidence>
<dbReference type="Gene3D" id="3.40.630.30">
    <property type="match status" value="1"/>
</dbReference>
<dbReference type="PROSITE" id="PS51186">
    <property type="entry name" value="GNAT"/>
    <property type="match status" value="1"/>
</dbReference>
<gene>
    <name evidence="2" type="ORF">GCM10017559_73740</name>
</gene>
<sequence>MSDLVLRDTIQDDLQAFYRHQLDPEANRMAAFTAKDPADLDAFTARWGRILDDDSVNETILLDGEVVGHVLTYGPADELEITYWIAPEHWGRGIASRAVTEFLTRHPARPLFARVAKDNLGSLQVLQKCGFSVYGEDSGFSPSRGETVEEFHLKLTS</sequence>
<dbReference type="SUPFAM" id="SSF55729">
    <property type="entry name" value="Acyl-CoA N-acyltransferases (Nat)"/>
    <property type="match status" value="1"/>
</dbReference>
<accession>A0ABP6LBV2</accession>
<dbReference type="Pfam" id="PF13302">
    <property type="entry name" value="Acetyltransf_3"/>
    <property type="match status" value="1"/>
</dbReference>
<comment type="caution">
    <text evidence="2">The sequence shown here is derived from an EMBL/GenBank/DDBJ whole genome shotgun (WGS) entry which is preliminary data.</text>
</comment>
<dbReference type="Proteomes" id="UP001499930">
    <property type="component" value="Unassembled WGS sequence"/>
</dbReference>
<evidence type="ECO:0000259" key="1">
    <source>
        <dbReference type="PROSITE" id="PS51186"/>
    </source>
</evidence>
<dbReference type="PANTHER" id="PTHR43328">
    <property type="entry name" value="ACETYLTRANSFERASE-RELATED"/>
    <property type="match status" value="1"/>
</dbReference>
<proteinExistence type="predicted"/>
<protein>
    <submittedName>
        <fullName evidence="2">GNAT family N-acetyltransferase</fullName>
    </submittedName>
</protein>
<name>A0ABP6LBV2_9ACTN</name>
<organism evidence="2 3">
    <name type="scientific">Streptosporangium longisporum</name>
    <dbReference type="NCBI Taxonomy" id="46187"/>
    <lineage>
        <taxon>Bacteria</taxon>
        <taxon>Bacillati</taxon>
        <taxon>Actinomycetota</taxon>
        <taxon>Actinomycetes</taxon>
        <taxon>Streptosporangiales</taxon>
        <taxon>Streptosporangiaceae</taxon>
        <taxon>Streptosporangium</taxon>
    </lineage>
</organism>
<keyword evidence="3" id="KW-1185">Reference proteome</keyword>
<dbReference type="EMBL" id="BAAAWD010000022">
    <property type="protein sequence ID" value="GAA3035415.1"/>
    <property type="molecule type" value="Genomic_DNA"/>
</dbReference>
<dbReference type="InterPro" id="IPR016181">
    <property type="entry name" value="Acyl_CoA_acyltransferase"/>
</dbReference>
<feature type="domain" description="N-acetyltransferase" evidence="1">
    <location>
        <begin position="4"/>
        <end position="154"/>
    </location>
</feature>
<dbReference type="CDD" id="cd04301">
    <property type="entry name" value="NAT_SF"/>
    <property type="match status" value="1"/>
</dbReference>
<dbReference type="PANTHER" id="PTHR43328:SF1">
    <property type="entry name" value="N-ACETYLTRANSFERASE DOMAIN-CONTAINING PROTEIN"/>
    <property type="match status" value="1"/>
</dbReference>
<reference evidence="3" key="1">
    <citation type="journal article" date="2019" name="Int. J. Syst. Evol. Microbiol.">
        <title>The Global Catalogue of Microorganisms (GCM) 10K type strain sequencing project: providing services to taxonomists for standard genome sequencing and annotation.</title>
        <authorList>
            <consortium name="The Broad Institute Genomics Platform"/>
            <consortium name="The Broad Institute Genome Sequencing Center for Infectious Disease"/>
            <person name="Wu L."/>
            <person name="Ma J."/>
        </authorList>
    </citation>
    <scope>NUCLEOTIDE SEQUENCE [LARGE SCALE GENOMIC DNA]</scope>
    <source>
        <strain evidence="3">JCM 3106</strain>
    </source>
</reference>
<evidence type="ECO:0000313" key="2">
    <source>
        <dbReference type="EMBL" id="GAA3035415.1"/>
    </source>
</evidence>